<evidence type="ECO:0000256" key="6">
    <source>
        <dbReference type="ARBA" id="ARBA00022842"/>
    </source>
</evidence>
<keyword evidence="6" id="KW-0460">Magnesium</keyword>
<dbReference type="SUPFAM" id="SSF81301">
    <property type="entry name" value="Nucleotidyltransferase"/>
    <property type="match status" value="1"/>
</dbReference>
<evidence type="ECO:0000256" key="3">
    <source>
        <dbReference type="ARBA" id="ARBA00022695"/>
    </source>
</evidence>
<dbReference type="InterPro" id="IPR050124">
    <property type="entry name" value="tRNA_CCA-adding_enzyme"/>
</dbReference>
<proteinExistence type="inferred from homology"/>
<dbReference type="GO" id="GO:0008033">
    <property type="term" value="P:tRNA processing"/>
    <property type="evidence" value="ECO:0007669"/>
    <property type="project" value="UniProtKB-KW"/>
</dbReference>
<dbReference type="Gene3D" id="3.30.460.10">
    <property type="entry name" value="Beta Polymerase, domain 2"/>
    <property type="match status" value="1"/>
</dbReference>
<reference evidence="10 11" key="1">
    <citation type="submission" date="2017-06" db="EMBL/GenBank/DDBJ databases">
        <title>Draft Genome Sequence of Natranaerobius trueperi halophilic, alkalithermophilic bacteria from soda lakes.</title>
        <authorList>
            <person name="Zhao B."/>
        </authorList>
    </citation>
    <scope>NUCLEOTIDE SEQUENCE [LARGE SCALE GENOMIC DNA]</scope>
    <source>
        <strain evidence="10 11">DSM 18760</strain>
    </source>
</reference>
<keyword evidence="3" id="KW-0548">Nucleotidyltransferase</keyword>
<comment type="similarity">
    <text evidence="8">Belongs to the tRNA nucleotidyltransferase/poly(A) polymerase family.</text>
</comment>
<sequence>MKVNPLFNGTRFHIVHFLGNSEGGFFLKGLVMLKEIISEDILENGYLVGGTIRDILSSRTPSDIDLAFCKKNHKKVIEVLNNKEITFFPLDVKRGVYQLQLGQDTNSTMVEITLLVDDDIKKDLAKRDFTINAMAVFLKDFFSEGLSDNIIIDPFNGLSALKEKQIIPVSDIIFKKDPIRVLRGFRFQVDGFILSDHFYSLLQKSRIDFSQVSKERIFQEIEGVISKEKDIEKILEFFYKLNDEGVCYKLPIFEDGFNSDFYKIQRSSKEINKLITSKPFKEYFSDISNKDLIMALVFLSTLNLNLHTLKQVYPVSSKFLNFMKQFYRGFHSTHKELTKKELYALELVTIRDEKLLKYFLLGNFVGRIVVGKTSFIQGLRRDLAIFEELTRLYANIKKEYSGDKIMRKVNKSSGPWLKEVLRKVHYYALIREEQEIRKIIDSI</sequence>
<dbReference type="PANTHER" id="PTHR47545:SF2">
    <property type="entry name" value="CC-ADDING TRNA NUCLEOTIDYLTRANSFERASE"/>
    <property type="match status" value="1"/>
</dbReference>
<protein>
    <recommendedName>
        <fullName evidence="9">Poly A polymerase head domain-containing protein</fullName>
    </recommendedName>
</protein>
<dbReference type="GO" id="GO:0016779">
    <property type="term" value="F:nucleotidyltransferase activity"/>
    <property type="evidence" value="ECO:0007669"/>
    <property type="project" value="UniProtKB-KW"/>
</dbReference>
<dbReference type="Pfam" id="PF01743">
    <property type="entry name" value="PolyA_pol"/>
    <property type="match status" value="1"/>
</dbReference>
<evidence type="ECO:0000256" key="4">
    <source>
        <dbReference type="ARBA" id="ARBA00022723"/>
    </source>
</evidence>
<dbReference type="AlphaFoldDB" id="A0A226C196"/>
<keyword evidence="4" id="KW-0479">Metal-binding</keyword>
<evidence type="ECO:0000313" key="11">
    <source>
        <dbReference type="Proteomes" id="UP000214588"/>
    </source>
</evidence>
<evidence type="ECO:0000259" key="9">
    <source>
        <dbReference type="Pfam" id="PF01743"/>
    </source>
</evidence>
<keyword evidence="1 8" id="KW-0808">Transferase</keyword>
<dbReference type="Proteomes" id="UP000214588">
    <property type="component" value="Unassembled WGS sequence"/>
</dbReference>
<evidence type="ECO:0000256" key="7">
    <source>
        <dbReference type="ARBA" id="ARBA00022884"/>
    </source>
</evidence>
<evidence type="ECO:0000256" key="2">
    <source>
        <dbReference type="ARBA" id="ARBA00022694"/>
    </source>
</evidence>
<keyword evidence="11" id="KW-1185">Reference proteome</keyword>
<dbReference type="EMBL" id="NIQC01000001">
    <property type="protein sequence ID" value="OWZ84945.1"/>
    <property type="molecule type" value="Genomic_DNA"/>
</dbReference>
<dbReference type="Gene3D" id="1.10.3090.10">
    <property type="entry name" value="cca-adding enzyme, domain 2"/>
    <property type="match status" value="1"/>
</dbReference>
<evidence type="ECO:0000256" key="1">
    <source>
        <dbReference type="ARBA" id="ARBA00022679"/>
    </source>
</evidence>
<dbReference type="GO" id="GO:0000166">
    <property type="term" value="F:nucleotide binding"/>
    <property type="evidence" value="ECO:0007669"/>
    <property type="project" value="UniProtKB-KW"/>
</dbReference>
<dbReference type="InterPro" id="IPR002646">
    <property type="entry name" value="PolA_pol_head_dom"/>
</dbReference>
<evidence type="ECO:0000313" key="10">
    <source>
        <dbReference type="EMBL" id="OWZ84945.1"/>
    </source>
</evidence>
<accession>A0A226C196</accession>
<keyword evidence="2" id="KW-0819">tRNA processing</keyword>
<evidence type="ECO:0000256" key="5">
    <source>
        <dbReference type="ARBA" id="ARBA00022741"/>
    </source>
</evidence>
<keyword evidence="7 8" id="KW-0694">RNA-binding</keyword>
<dbReference type="SUPFAM" id="SSF81891">
    <property type="entry name" value="Poly A polymerase C-terminal region-like"/>
    <property type="match status" value="1"/>
</dbReference>
<dbReference type="InterPro" id="IPR043519">
    <property type="entry name" value="NT_sf"/>
</dbReference>
<organism evidence="10 11">
    <name type="scientific">Natranaerobius trueperi</name>
    <dbReference type="NCBI Taxonomy" id="759412"/>
    <lineage>
        <taxon>Bacteria</taxon>
        <taxon>Bacillati</taxon>
        <taxon>Bacillota</taxon>
        <taxon>Clostridia</taxon>
        <taxon>Natranaerobiales</taxon>
        <taxon>Natranaerobiaceae</taxon>
        <taxon>Natranaerobius</taxon>
    </lineage>
</organism>
<dbReference type="GO" id="GO:0003723">
    <property type="term" value="F:RNA binding"/>
    <property type="evidence" value="ECO:0007669"/>
    <property type="project" value="UniProtKB-KW"/>
</dbReference>
<keyword evidence="5" id="KW-0547">Nucleotide-binding</keyword>
<dbReference type="GO" id="GO:0046872">
    <property type="term" value="F:metal ion binding"/>
    <property type="evidence" value="ECO:0007669"/>
    <property type="project" value="UniProtKB-KW"/>
</dbReference>
<evidence type="ECO:0000256" key="8">
    <source>
        <dbReference type="RuleBase" id="RU003953"/>
    </source>
</evidence>
<comment type="caution">
    <text evidence="10">The sequence shown here is derived from an EMBL/GenBank/DDBJ whole genome shotgun (WGS) entry which is preliminary data.</text>
</comment>
<gene>
    <name evidence="10" type="ORF">CDO51_00635</name>
</gene>
<dbReference type="PANTHER" id="PTHR47545">
    <property type="entry name" value="MULTIFUNCTIONAL CCA PROTEIN"/>
    <property type="match status" value="1"/>
</dbReference>
<name>A0A226C196_9FIRM</name>
<feature type="domain" description="Poly A polymerase head" evidence="9">
    <location>
        <begin position="46"/>
        <end position="166"/>
    </location>
</feature>